<dbReference type="GO" id="GO:0016020">
    <property type="term" value="C:membrane"/>
    <property type="evidence" value="ECO:0007669"/>
    <property type="project" value="UniProtKB-SubCell"/>
</dbReference>
<evidence type="ECO:0000256" key="4">
    <source>
        <dbReference type="ARBA" id="ARBA00022989"/>
    </source>
</evidence>
<dbReference type="Gene3D" id="1.10.10.1740">
    <property type="entry name" value="Transmembrane protein 14-like"/>
    <property type="match status" value="1"/>
</dbReference>
<comment type="subcellular location">
    <subcellularLocation>
        <location evidence="1">Membrane</location>
    </subcellularLocation>
</comment>
<keyword evidence="4" id="KW-1133">Transmembrane helix</keyword>
<dbReference type="OrthoDB" id="5620at2759"/>
<feature type="signal peptide" evidence="6">
    <location>
        <begin position="1"/>
        <end position="20"/>
    </location>
</feature>
<gene>
    <name evidence="7" type="ORF">MSAN_00648600</name>
</gene>
<evidence type="ECO:0000256" key="5">
    <source>
        <dbReference type="ARBA" id="ARBA00023136"/>
    </source>
</evidence>
<reference evidence="7" key="1">
    <citation type="submission" date="2020-05" db="EMBL/GenBank/DDBJ databases">
        <title>Mycena genomes resolve the evolution of fungal bioluminescence.</title>
        <authorList>
            <person name="Tsai I.J."/>
        </authorList>
    </citation>
    <scope>NUCLEOTIDE SEQUENCE</scope>
    <source>
        <strain evidence="7">160909Yilan</strain>
    </source>
</reference>
<evidence type="ECO:0000256" key="1">
    <source>
        <dbReference type="ARBA" id="ARBA00004370"/>
    </source>
</evidence>
<comment type="similarity">
    <text evidence="2">Belongs to the TMEM14 family.</text>
</comment>
<evidence type="ECO:0000256" key="6">
    <source>
        <dbReference type="SAM" id="SignalP"/>
    </source>
</evidence>
<evidence type="ECO:0000256" key="3">
    <source>
        <dbReference type="ARBA" id="ARBA00022692"/>
    </source>
</evidence>
<comment type="caution">
    <text evidence="7">The sequence shown here is derived from an EMBL/GenBank/DDBJ whole genome shotgun (WGS) entry which is preliminary data.</text>
</comment>
<protein>
    <submittedName>
        <fullName evidence="7">Uncharacterized protein</fullName>
    </submittedName>
</protein>
<keyword evidence="6" id="KW-0732">Signal</keyword>
<keyword evidence="3" id="KW-0812">Transmembrane</keyword>
<evidence type="ECO:0000313" key="8">
    <source>
        <dbReference type="Proteomes" id="UP000623467"/>
    </source>
</evidence>
<keyword evidence="8" id="KW-1185">Reference proteome</keyword>
<dbReference type="InterPro" id="IPR005349">
    <property type="entry name" value="TMEM14"/>
</dbReference>
<organism evidence="7 8">
    <name type="scientific">Mycena sanguinolenta</name>
    <dbReference type="NCBI Taxonomy" id="230812"/>
    <lineage>
        <taxon>Eukaryota</taxon>
        <taxon>Fungi</taxon>
        <taxon>Dikarya</taxon>
        <taxon>Basidiomycota</taxon>
        <taxon>Agaricomycotina</taxon>
        <taxon>Agaricomycetes</taxon>
        <taxon>Agaricomycetidae</taxon>
        <taxon>Agaricales</taxon>
        <taxon>Marasmiineae</taxon>
        <taxon>Mycenaceae</taxon>
        <taxon>Mycena</taxon>
    </lineage>
</organism>
<name>A0A8H7DDA2_9AGAR</name>
<proteinExistence type="inferred from homology"/>
<dbReference type="Pfam" id="PF03647">
    <property type="entry name" value="Tmemb_14"/>
    <property type="match status" value="1"/>
</dbReference>
<sequence>MSALPAFVMSLMCIVGGSTAFFRRGSIPSFVAGLSVGGLYLWSGARIGEGDVRGLQGAFVASALLTLSSLPRFTKGPIPKILALSSAVMGFYYGRELF</sequence>
<dbReference type="AlphaFoldDB" id="A0A8H7DDA2"/>
<dbReference type="Proteomes" id="UP000623467">
    <property type="component" value="Unassembled WGS sequence"/>
</dbReference>
<evidence type="ECO:0000256" key="2">
    <source>
        <dbReference type="ARBA" id="ARBA00007590"/>
    </source>
</evidence>
<evidence type="ECO:0000313" key="7">
    <source>
        <dbReference type="EMBL" id="KAF7370180.1"/>
    </source>
</evidence>
<dbReference type="InterPro" id="IPR044890">
    <property type="entry name" value="TMEM14_sf"/>
</dbReference>
<dbReference type="EMBL" id="JACAZH010000004">
    <property type="protein sequence ID" value="KAF7370180.1"/>
    <property type="molecule type" value="Genomic_DNA"/>
</dbReference>
<accession>A0A8H7DDA2</accession>
<feature type="chain" id="PRO_5034017513" evidence="6">
    <location>
        <begin position="21"/>
        <end position="98"/>
    </location>
</feature>
<keyword evidence="5" id="KW-0472">Membrane</keyword>